<dbReference type="PROSITE" id="PS50109">
    <property type="entry name" value="HIS_KIN"/>
    <property type="match status" value="1"/>
</dbReference>
<keyword evidence="2" id="KW-0547">Nucleotide-binding</keyword>
<organism evidence="2 3">
    <name type="scientific">Candidatus Magnetobacterium bavaricum</name>
    <dbReference type="NCBI Taxonomy" id="29290"/>
    <lineage>
        <taxon>Bacteria</taxon>
        <taxon>Pseudomonadati</taxon>
        <taxon>Nitrospirota</taxon>
        <taxon>Thermodesulfovibrionia</taxon>
        <taxon>Thermodesulfovibrionales</taxon>
        <taxon>Candidatus Magnetobacteriaceae</taxon>
        <taxon>Candidatus Magnetobacterium</taxon>
    </lineage>
</organism>
<dbReference type="InterPro" id="IPR003594">
    <property type="entry name" value="HATPase_dom"/>
</dbReference>
<dbReference type="PANTHER" id="PTHR43065">
    <property type="entry name" value="SENSOR HISTIDINE KINASE"/>
    <property type="match status" value="1"/>
</dbReference>
<dbReference type="EMBL" id="LACI01000816">
    <property type="protein sequence ID" value="KJU85894.1"/>
    <property type="molecule type" value="Genomic_DNA"/>
</dbReference>
<dbReference type="Pfam" id="PF02518">
    <property type="entry name" value="HATPase_c"/>
    <property type="match status" value="1"/>
</dbReference>
<dbReference type="GO" id="GO:0005524">
    <property type="term" value="F:ATP binding"/>
    <property type="evidence" value="ECO:0007669"/>
    <property type="project" value="UniProtKB-KW"/>
</dbReference>
<comment type="caution">
    <text evidence="2">The sequence shown here is derived from an EMBL/GenBank/DDBJ whole genome shotgun (WGS) entry which is preliminary data.</text>
</comment>
<accession>A0A0F3GV96</accession>
<feature type="domain" description="Histidine kinase" evidence="1">
    <location>
        <begin position="1"/>
        <end position="64"/>
    </location>
</feature>
<evidence type="ECO:0000313" key="2">
    <source>
        <dbReference type="EMBL" id="KJU85894.1"/>
    </source>
</evidence>
<name>A0A0F3GV96_9BACT</name>
<dbReference type="Proteomes" id="UP000033423">
    <property type="component" value="Unassembled WGS sequence"/>
</dbReference>
<keyword evidence="3" id="KW-1185">Reference proteome</keyword>
<dbReference type="SUPFAM" id="SSF55874">
    <property type="entry name" value="ATPase domain of HSP90 chaperone/DNA topoisomerase II/histidine kinase"/>
    <property type="match status" value="1"/>
</dbReference>
<gene>
    <name evidence="2" type="ORF">MBAV_001911</name>
</gene>
<dbReference type="InterPro" id="IPR005467">
    <property type="entry name" value="His_kinase_dom"/>
</dbReference>
<dbReference type="CDD" id="cd00075">
    <property type="entry name" value="HATPase"/>
    <property type="match status" value="1"/>
</dbReference>
<sequence length="64" mass="7152">IADNGGGIPKDIMDKIFDPYFTTKDKTRGTGNGLYMAKVLIEKNMNGKISARNLDGWCEFRIVI</sequence>
<reference evidence="2 3" key="1">
    <citation type="submission" date="2015-02" db="EMBL/GenBank/DDBJ databases">
        <title>Single-cell genomics of uncultivated deep-branching MTB reveals a conserved set of magnetosome genes.</title>
        <authorList>
            <person name="Kolinko S."/>
            <person name="Richter M."/>
            <person name="Glockner F.O."/>
            <person name="Brachmann A."/>
            <person name="Schuler D."/>
        </authorList>
    </citation>
    <scope>NUCLEOTIDE SEQUENCE [LARGE SCALE GENOMIC DNA]</scope>
    <source>
        <strain evidence="2">TM-1</strain>
    </source>
</reference>
<dbReference type="InterPro" id="IPR036890">
    <property type="entry name" value="HATPase_C_sf"/>
</dbReference>
<proteinExistence type="predicted"/>
<feature type="non-terminal residue" evidence="2">
    <location>
        <position position="1"/>
    </location>
</feature>
<protein>
    <submittedName>
        <fullName evidence="2">ATP-binding region, ATPase-like domain protein</fullName>
    </submittedName>
</protein>
<dbReference type="Gene3D" id="3.30.565.10">
    <property type="entry name" value="Histidine kinase-like ATPase, C-terminal domain"/>
    <property type="match status" value="1"/>
</dbReference>
<evidence type="ECO:0000313" key="3">
    <source>
        <dbReference type="Proteomes" id="UP000033423"/>
    </source>
</evidence>
<dbReference type="AlphaFoldDB" id="A0A0F3GV96"/>
<evidence type="ECO:0000259" key="1">
    <source>
        <dbReference type="PROSITE" id="PS50109"/>
    </source>
</evidence>
<keyword evidence="2" id="KW-0067">ATP-binding</keyword>